<dbReference type="SUPFAM" id="SSF89372">
    <property type="entry name" value="Fucose-specific lectin"/>
    <property type="match status" value="1"/>
</dbReference>
<sequence length="141" mass="15546">MDGFSLAATNYTDPAGFTHLYVFSQSTNNTLLASVWDSQNTTWRVVSISHMLATGGLELSFMPNTPITAYAYTNPFFQMRLYALTDGSSIREVQTQDPSLETGWQKGRLGFDSFLTVGQGSKLAALRPQCGTGRDCRNNFP</sequence>
<evidence type="ECO:0000313" key="2">
    <source>
        <dbReference type="Proteomes" id="UP001303115"/>
    </source>
</evidence>
<dbReference type="Proteomes" id="UP001303115">
    <property type="component" value="Unassembled WGS sequence"/>
</dbReference>
<comment type="caution">
    <text evidence="1">The sequence shown here is derived from an EMBL/GenBank/DDBJ whole genome shotgun (WGS) entry which is preliminary data.</text>
</comment>
<dbReference type="EMBL" id="MU854886">
    <property type="protein sequence ID" value="KAK4031306.1"/>
    <property type="molecule type" value="Genomic_DNA"/>
</dbReference>
<gene>
    <name evidence="1" type="ORF">C8A01DRAFT_42229</name>
</gene>
<accession>A0AAN6P3Z2</accession>
<keyword evidence="2" id="KW-1185">Reference proteome</keyword>
<name>A0AAN6P3Z2_9PEZI</name>
<evidence type="ECO:0000313" key="1">
    <source>
        <dbReference type="EMBL" id="KAK4031306.1"/>
    </source>
</evidence>
<evidence type="ECO:0008006" key="3">
    <source>
        <dbReference type="Google" id="ProtNLM"/>
    </source>
</evidence>
<proteinExistence type="predicted"/>
<reference evidence="2" key="1">
    <citation type="journal article" date="2023" name="Mol. Phylogenet. Evol.">
        <title>Genome-scale phylogeny and comparative genomics of the fungal order Sordariales.</title>
        <authorList>
            <person name="Hensen N."/>
            <person name="Bonometti L."/>
            <person name="Westerberg I."/>
            <person name="Brannstrom I.O."/>
            <person name="Guillou S."/>
            <person name="Cros-Aarteil S."/>
            <person name="Calhoun S."/>
            <person name="Haridas S."/>
            <person name="Kuo A."/>
            <person name="Mondo S."/>
            <person name="Pangilinan J."/>
            <person name="Riley R."/>
            <person name="LaButti K."/>
            <person name="Andreopoulos B."/>
            <person name="Lipzen A."/>
            <person name="Chen C."/>
            <person name="Yan M."/>
            <person name="Daum C."/>
            <person name="Ng V."/>
            <person name="Clum A."/>
            <person name="Steindorff A."/>
            <person name="Ohm R.A."/>
            <person name="Martin F."/>
            <person name="Silar P."/>
            <person name="Natvig D.O."/>
            <person name="Lalanne C."/>
            <person name="Gautier V."/>
            <person name="Ament-Velasquez S.L."/>
            <person name="Kruys A."/>
            <person name="Hutchinson M.I."/>
            <person name="Powell A.J."/>
            <person name="Barry K."/>
            <person name="Miller A.N."/>
            <person name="Grigoriev I.V."/>
            <person name="Debuchy R."/>
            <person name="Gladieux P."/>
            <person name="Hiltunen Thoren M."/>
            <person name="Johannesson H."/>
        </authorList>
    </citation>
    <scope>NUCLEOTIDE SEQUENCE [LARGE SCALE GENOMIC DNA]</scope>
    <source>
        <strain evidence="2">CBS 284.82</strain>
    </source>
</reference>
<dbReference type="AlphaFoldDB" id="A0AAN6P3Z2"/>
<dbReference type="Gene3D" id="2.120.10.70">
    <property type="entry name" value="Fucose-specific lectin"/>
    <property type="match status" value="1"/>
</dbReference>
<protein>
    <recommendedName>
        <fullName evidence="3">Fucose-specific lectin</fullName>
    </recommendedName>
</protein>
<organism evidence="1 2">
    <name type="scientific">Parachaetomium inaequale</name>
    <dbReference type="NCBI Taxonomy" id="2588326"/>
    <lineage>
        <taxon>Eukaryota</taxon>
        <taxon>Fungi</taxon>
        <taxon>Dikarya</taxon>
        <taxon>Ascomycota</taxon>
        <taxon>Pezizomycotina</taxon>
        <taxon>Sordariomycetes</taxon>
        <taxon>Sordariomycetidae</taxon>
        <taxon>Sordariales</taxon>
        <taxon>Chaetomiaceae</taxon>
        <taxon>Parachaetomium</taxon>
    </lineage>
</organism>